<evidence type="ECO:0008006" key="4">
    <source>
        <dbReference type="Google" id="ProtNLM"/>
    </source>
</evidence>
<evidence type="ECO:0000313" key="2">
    <source>
        <dbReference type="EMBL" id="MBP2476011.1"/>
    </source>
</evidence>
<dbReference type="RefSeq" id="WP_143343181.1">
    <property type="nucleotide sequence ID" value="NZ_JAGIOO010000001.1"/>
</dbReference>
<organism evidence="2 3">
    <name type="scientific">Crossiella equi</name>
    <dbReference type="NCBI Taxonomy" id="130796"/>
    <lineage>
        <taxon>Bacteria</taxon>
        <taxon>Bacillati</taxon>
        <taxon>Actinomycetota</taxon>
        <taxon>Actinomycetes</taxon>
        <taxon>Pseudonocardiales</taxon>
        <taxon>Pseudonocardiaceae</taxon>
        <taxon>Crossiella</taxon>
    </lineage>
</organism>
<gene>
    <name evidence="2" type="ORF">JOF53_004883</name>
</gene>
<accession>A0ABS5AHH3</accession>
<feature type="transmembrane region" description="Helical" evidence="1">
    <location>
        <begin position="106"/>
        <end position="130"/>
    </location>
</feature>
<comment type="caution">
    <text evidence="2">The sequence shown here is derived from an EMBL/GenBank/DDBJ whole genome shotgun (WGS) entry which is preliminary data.</text>
</comment>
<reference evidence="2 3" key="1">
    <citation type="submission" date="2021-03" db="EMBL/GenBank/DDBJ databases">
        <title>Sequencing the genomes of 1000 actinobacteria strains.</title>
        <authorList>
            <person name="Klenk H.-P."/>
        </authorList>
    </citation>
    <scope>NUCLEOTIDE SEQUENCE [LARGE SCALE GENOMIC DNA]</scope>
    <source>
        <strain evidence="2 3">DSM 44580</strain>
    </source>
</reference>
<proteinExistence type="predicted"/>
<keyword evidence="1" id="KW-0812">Transmembrane</keyword>
<feature type="transmembrane region" description="Helical" evidence="1">
    <location>
        <begin position="71"/>
        <end position="94"/>
    </location>
</feature>
<dbReference type="Proteomes" id="UP001519363">
    <property type="component" value="Unassembled WGS sequence"/>
</dbReference>
<keyword evidence="1" id="KW-0472">Membrane</keyword>
<dbReference type="EMBL" id="JAGIOO010000001">
    <property type="protein sequence ID" value="MBP2476011.1"/>
    <property type="molecule type" value="Genomic_DNA"/>
</dbReference>
<evidence type="ECO:0000256" key="1">
    <source>
        <dbReference type="SAM" id="Phobius"/>
    </source>
</evidence>
<name>A0ABS5AHH3_9PSEU</name>
<keyword evidence="1" id="KW-1133">Transmembrane helix</keyword>
<feature type="transmembrane region" description="Helical" evidence="1">
    <location>
        <begin position="142"/>
        <end position="160"/>
    </location>
</feature>
<evidence type="ECO:0000313" key="3">
    <source>
        <dbReference type="Proteomes" id="UP001519363"/>
    </source>
</evidence>
<feature type="transmembrane region" description="Helical" evidence="1">
    <location>
        <begin position="32"/>
        <end position="50"/>
    </location>
</feature>
<protein>
    <recommendedName>
        <fullName evidence="4">DUF2975 domain-containing protein</fullName>
    </recommendedName>
</protein>
<sequence>MAGPLMGYPGMGSGPVPGEALQPPRQLVTSRMLWVASCVVGLVAVILRLADRRMLSDMLTQMAPGITLAQVDGAVNFVVVLTVLLRLLLIWVFWSLATRMLHGVEWARLVLTVIGGIGVGFGLLGMIGVLGGAASSLGFTQIAFAAAVLALDIAALAMMLHPNSRAFFIGVRKTRPGNTPA</sequence>
<keyword evidence="3" id="KW-1185">Reference proteome</keyword>